<proteinExistence type="predicted"/>
<organism evidence="2 3">
    <name type="scientific">Pontibacillus litoralis JSM 072002</name>
    <dbReference type="NCBI Taxonomy" id="1385512"/>
    <lineage>
        <taxon>Bacteria</taxon>
        <taxon>Bacillati</taxon>
        <taxon>Bacillota</taxon>
        <taxon>Bacilli</taxon>
        <taxon>Bacillales</taxon>
        <taxon>Bacillaceae</taxon>
        <taxon>Pontibacillus</taxon>
    </lineage>
</organism>
<keyword evidence="3" id="KW-1185">Reference proteome</keyword>
<dbReference type="RefSeq" id="WP_036833070.1">
    <property type="nucleotide sequence ID" value="NZ_AVPG01000005.1"/>
</dbReference>
<evidence type="ECO:0000256" key="1">
    <source>
        <dbReference type="SAM" id="MobiDB-lite"/>
    </source>
</evidence>
<evidence type="ECO:0000313" key="3">
    <source>
        <dbReference type="Proteomes" id="UP000030401"/>
    </source>
</evidence>
<protein>
    <submittedName>
        <fullName evidence="2">Uncharacterized protein</fullName>
    </submittedName>
</protein>
<dbReference type="AlphaFoldDB" id="A0A0A5HVZ0"/>
<dbReference type="Proteomes" id="UP000030401">
    <property type="component" value="Unassembled WGS sequence"/>
</dbReference>
<accession>A0A0A5HVZ0</accession>
<name>A0A0A5HVZ0_9BACI</name>
<dbReference type="EMBL" id="AVPG01000005">
    <property type="protein sequence ID" value="KGX87807.1"/>
    <property type="molecule type" value="Genomic_DNA"/>
</dbReference>
<dbReference type="STRING" id="1385512.N784_13885"/>
<comment type="caution">
    <text evidence="2">The sequence shown here is derived from an EMBL/GenBank/DDBJ whole genome shotgun (WGS) entry which is preliminary data.</text>
</comment>
<sequence length="78" mass="9509">MSEKKKIIKVDDLIIYADNVVVEHRHGHHHQHDYDEHREHRKRPFDDLFGRQSHTDKEVKEEHGHDHTDDDRPPFSWV</sequence>
<evidence type="ECO:0000313" key="2">
    <source>
        <dbReference type="EMBL" id="KGX87807.1"/>
    </source>
</evidence>
<gene>
    <name evidence="2" type="ORF">N784_13885</name>
</gene>
<feature type="region of interest" description="Disordered" evidence="1">
    <location>
        <begin position="25"/>
        <end position="78"/>
    </location>
</feature>
<feature type="compositionally biased region" description="Basic and acidic residues" evidence="1">
    <location>
        <begin position="32"/>
        <end position="78"/>
    </location>
</feature>
<reference evidence="2 3" key="1">
    <citation type="submission" date="2013-08" db="EMBL/GenBank/DDBJ databases">
        <authorList>
            <person name="Huang J."/>
            <person name="Wang G."/>
        </authorList>
    </citation>
    <scope>NUCLEOTIDE SEQUENCE [LARGE SCALE GENOMIC DNA]</scope>
    <source>
        <strain evidence="2 3">JSM 072002</strain>
    </source>
</reference>